<sequence length="82" mass="9090">MGFRKLQGAREEMEDDAVIVCSSPHNDLDGFFFAAVFDGHTGFSSVNFLSNMLSTSDTDRKQPAVVSVTKHTLEIGIKRLRL</sequence>
<organism evidence="1 2">
    <name type="scientific">Lactuca virosa</name>
    <dbReference type="NCBI Taxonomy" id="75947"/>
    <lineage>
        <taxon>Eukaryota</taxon>
        <taxon>Viridiplantae</taxon>
        <taxon>Streptophyta</taxon>
        <taxon>Embryophyta</taxon>
        <taxon>Tracheophyta</taxon>
        <taxon>Spermatophyta</taxon>
        <taxon>Magnoliopsida</taxon>
        <taxon>eudicotyledons</taxon>
        <taxon>Gunneridae</taxon>
        <taxon>Pentapetalae</taxon>
        <taxon>asterids</taxon>
        <taxon>campanulids</taxon>
        <taxon>Asterales</taxon>
        <taxon>Asteraceae</taxon>
        <taxon>Cichorioideae</taxon>
        <taxon>Cichorieae</taxon>
        <taxon>Lactucinae</taxon>
        <taxon>Lactuca</taxon>
    </lineage>
</organism>
<protein>
    <recommendedName>
        <fullName evidence="3">PPM-type phosphatase domain-containing protein</fullName>
    </recommendedName>
</protein>
<keyword evidence="2" id="KW-1185">Reference proteome</keyword>
<reference evidence="1 2" key="1">
    <citation type="submission" date="2022-01" db="EMBL/GenBank/DDBJ databases">
        <authorList>
            <person name="Xiong W."/>
            <person name="Schranz E."/>
        </authorList>
    </citation>
    <scope>NUCLEOTIDE SEQUENCE [LARGE SCALE GENOMIC DNA]</scope>
</reference>
<evidence type="ECO:0000313" key="2">
    <source>
        <dbReference type="Proteomes" id="UP001157418"/>
    </source>
</evidence>
<dbReference type="Gene3D" id="3.60.40.10">
    <property type="entry name" value="PPM-type phosphatase domain"/>
    <property type="match status" value="1"/>
</dbReference>
<dbReference type="Proteomes" id="UP001157418">
    <property type="component" value="Unassembled WGS sequence"/>
</dbReference>
<comment type="caution">
    <text evidence="1">The sequence shown here is derived from an EMBL/GenBank/DDBJ whole genome shotgun (WGS) entry which is preliminary data.</text>
</comment>
<gene>
    <name evidence="1" type="ORF">LVIROSA_LOCUS14593</name>
</gene>
<dbReference type="AlphaFoldDB" id="A0AAU9ML01"/>
<dbReference type="SUPFAM" id="SSF81606">
    <property type="entry name" value="PP2C-like"/>
    <property type="match status" value="1"/>
</dbReference>
<evidence type="ECO:0000313" key="1">
    <source>
        <dbReference type="EMBL" id="CAH1427600.1"/>
    </source>
</evidence>
<dbReference type="InterPro" id="IPR036457">
    <property type="entry name" value="PPM-type-like_dom_sf"/>
</dbReference>
<proteinExistence type="predicted"/>
<dbReference type="EMBL" id="CAKMRJ010002223">
    <property type="protein sequence ID" value="CAH1427600.1"/>
    <property type="molecule type" value="Genomic_DNA"/>
</dbReference>
<name>A0AAU9ML01_9ASTR</name>
<accession>A0AAU9ML01</accession>
<evidence type="ECO:0008006" key="3">
    <source>
        <dbReference type="Google" id="ProtNLM"/>
    </source>
</evidence>